<gene>
    <name evidence="1" type="ORF">CBG21_04865</name>
</gene>
<protein>
    <submittedName>
        <fullName evidence="1">Uncharacterized protein</fullName>
    </submittedName>
</protein>
<reference evidence="1 2" key="2">
    <citation type="submission" date="2017-09" db="EMBL/GenBank/DDBJ databases">
        <title>Tripartite evolution among Lactobacillus johnsonii, Lactobacillus taiwanensis, Lactobacillus reuteri and their rodent host.</title>
        <authorList>
            <person name="Wang T."/>
            <person name="Knowles S."/>
            <person name="Cheng C."/>
        </authorList>
    </citation>
    <scope>NUCLEOTIDE SEQUENCE [LARGE SCALE GENOMIC DNA]</scope>
    <source>
        <strain evidence="1 2">103v</strain>
    </source>
</reference>
<organism evidence="1 2">
    <name type="scientific">Limosilactobacillus reuteri</name>
    <name type="common">Lactobacillus reuteri</name>
    <dbReference type="NCBI Taxonomy" id="1598"/>
    <lineage>
        <taxon>Bacteria</taxon>
        <taxon>Bacillati</taxon>
        <taxon>Bacillota</taxon>
        <taxon>Bacilli</taxon>
        <taxon>Lactobacillales</taxon>
        <taxon>Lactobacillaceae</taxon>
        <taxon>Limosilactobacillus</taxon>
    </lineage>
</organism>
<sequence>MQHYTMNSKDEEYAISETYLLCSFTIIAIKNIYDTKYEKYYKDNMIWYNLQNIALYTSDIAKLLWGSNSKNSNDRKKVREILNVTDDFYINRFENENLRDLRNSLEHIDEGLIKFNRRQHIMVEKQVIGNLYQTIKVGDKVFTPTKDETLRVYDPHKHEFFIFGYSFNLDKILDDVVKINNNAVQWLSDNNIPYFVTA</sequence>
<name>A0A256VKF1_LIMRT</name>
<dbReference type="Proteomes" id="UP000216122">
    <property type="component" value="Unassembled WGS sequence"/>
</dbReference>
<comment type="caution">
    <text evidence="1">The sequence shown here is derived from an EMBL/GenBank/DDBJ whole genome shotgun (WGS) entry which is preliminary data.</text>
</comment>
<dbReference type="AlphaFoldDB" id="A0A256VKF1"/>
<dbReference type="RefSeq" id="WP_094504152.1">
    <property type="nucleotide sequence ID" value="NZ_NGPI01000021.1"/>
</dbReference>
<evidence type="ECO:0000313" key="1">
    <source>
        <dbReference type="EMBL" id="OYT03604.1"/>
    </source>
</evidence>
<dbReference type="EMBL" id="NGQC01000031">
    <property type="protein sequence ID" value="OYT03604.1"/>
    <property type="molecule type" value="Genomic_DNA"/>
</dbReference>
<accession>A0A256VKF1</accession>
<proteinExistence type="predicted"/>
<evidence type="ECO:0000313" key="2">
    <source>
        <dbReference type="Proteomes" id="UP000216122"/>
    </source>
</evidence>
<reference evidence="2" key="1">
    <citation type="submission" date="2017-05" db="EMBL/GenBank/DDBJ databases">
        <authorList>
            <person name="Lin X.B."/>
            <person name="Stothard P."/>
            <person name="Tasseva G."/>
            <person name="Walter J."/>
        </authorList>
    </citation>
    <scope>NUCLEOTIDE SEQUENCE [LARGE SCALE GENOMIC DNA]</scope>
    <source>
        <strain evidence="2">103v</strain>
    </source>
</reference>